<keyword evidence="3" id="KW-1185">Reference proteome</keyword>
<dbReference type="RefSeq" id="WP_174682722.1">
    <property type="nucleotide sequence ID" value="NZ_JABUQZ010000002.1"/>
</dbReference>
<keyword evidence="1" id="KW-0812">Transmembrane</keyword>
<evidence type="ECO:0000313" key="2">
    <source>
        <dbReference type="EMBL" id="NUC74873.1"/>
    </source>
</evidence>
<dbReference type="Proteomes" id="UP001016761">
    <property type="component" value="Unassembled WGS sequence"/>
</dbReference>
<proteinExistence type="predicted"/>
<protein>
    <submittedName>
        <fullName evidence="2">Uncharacterized protein</fullName>
    </submittedName>
</protein>
<organism evidence="2 3">
    <name type="scientific">Haloterrigena gelatinilytica</name>
    <dbReference type="NCBI Taxonomy" id="2741724"/>
    <lineage>
        <taxon>Archaea</taxon>
        <taxon>Methanobacteriati</taxon>
        <taxon>Methanobacteriota</taxon>
        <taxon>Stenosarchaea group</taxon>
        <taxon>Halobacteria</taxon>
        <taxon>Halobacteriales</taxon>
        <taxon>Natrialbaceae</taxon>
        <taxon>Haloterrigena</taxon>
    </lineage>
</organism>
<reference evidence="2 3" key="1">
    <citation type="submission" date="2020-06" db="EMBL/GenBank/DDBJ databases">
        <title>Haloterrigena sp. nov., an extremely halophilic archaeon isolated from a saline sediment.</title>
        <authorList>
            <person name="Liu B.-B."/>
        </authorList>
    </citation>
    <scope>NUCLEOTIDE SEQUENCE [LARGE SCALE GENOMIC DNA]</scope>
    <source>
        <strain evidence="2 3">SYSU A558-1</strain>
    </source>
</reference>
<gene>
    <name evidence="2" type="ORF">HTZ84_21655</name>
</gene>
<evidence type="ECO:0000256" key="1">
    <source>
        <dbReference type="SAM" id="Phobius"/>
    </source>
</evidence>
<sequence length="75" mass="8200">MTNSLKSKLFGTETWNNKWYVYVGTPIFAFLGALCYWLFGIHLVSSTPAETVLMILFPGTAVVLGSTILAVIDGL</sequence>
<accession>A0ABX2LJ16</accession>
<keyword evidence="1" id="KW-1133">Transmembrane helix</keyword>
<feature type="transmembrane region" description="Helical" evidence="1">
    <location>
        <begin position="51"/>
        <end position="72"/>
    </location>
</feature>
<evidence type="ECO:0000313" key="3">
    <source>
        <dbReference type="Proteomes" id="UP001016761"/>
    </source>
</evidence>
<name>A0ABX2LJ16_9EURY</name>
<dbReference type="EMBL" id="JABUQZ010000002">
    <property type="protein sequence ID" value="NUC74873.1"/>
    <property type="molecule type" value="Genomic_DNA"/>
</dbReference>
<feature type="transmembrane region" description="Helical" evidence="1">
    <location>
        <begin position="20"/>
        <end position="39"/>
    </location>
</feature>
<comment type="caution">
    <text evidence="2">The sequence shown here is derived from an EMBL/GenBank/DDBJ whole genome shotgun (WGS) entry which is preliminary data.</text>
</comment>
<keyword evidence="1" id="KW-0472">Membrane</keyword>